<keyword evidence="1" id="KW-0472">Membrane</keyword>
<name>A0A9X3EHS7_9BACT</name>
<feature type="transmembrane region" description="Helical" evidence="1">
    <location>
        <begin position="59"/>
        <end position="86"/>
    </location>
</feature>
<feature type="transmembrane region" description="Helical" evidence="1">
    <location>
        <begin position="127"/>
        <end position="147"/>
    </location>
</feature>
<dbReference type="AlphaFoldDB" id="A0A9X3EHS7"/>
<accession>A0A9X3EHS7</accession>
<dbReference type="RefSeq" id="WP_267765868.1">
    <property type="nucleotide sequence ID" value="NZ_JAPNKE010000002.1"/>
</dbReference>
<evidence type="ECO:0000256" key="1">
    <source>
        <dbReference type="SAM" id="Phobius"/>
    </source>
</evidence>
<proteinExistence type="predicted"/>
<feature type="transmembrane region" description="Helical" evidence="1">
    <location>
        <begin position="266"/>
        <end position="285"/>
    </location>
</feature>
<organism evidence="2 3">
    <name type="scientific">Nannocystis pusilla</name>
    <dbReference type="NCBI Taxonomy" id="889268"/>
    <lineage>
        <taxon>Bacteria</taxon>
        <taxon>Pseudomonadati</taxon>
        <taxon>Myxococcota</taxon>
        <taxon>Polyangia</taxon>
        <taxon>Nannocystales</taxon>
        <taxon>Nannocystaceae</taxon>
        <taxon>Nannocystis</taxon>
    </lineage>
</organism>
<feature type="transmembrane region" description="Helical" evidence="1">
    <location>
        <begin position="98"/>
        <end position="120"/>
    </location>
</feature>
<evidence type="ECO:0000313" key="3">
    <source>
        <dbReference type="Proteomes" id="UP001150924"/>
    </source>
</evidence>
<reference evidence="2" key="1">
    <citation type="submission" date="2022-11" db="EMBL/GenBank/DDBJ databases">
        <title>Minimal conservation of predation-associated metabolite biosynthetic gene clusters underscores biosynthetic potential of Myxococcota including descriptions for ten novel species: Archangium lansinium sp. nov., Myxococcus landrumus sp. nov., Nannocystis bai.</title>
        <authorList>
            <person name="Ahearne A."/>
            <person name="Stevens C."/>
            <person name="Phillips K."/>
        </authorList>
    </citation>
    <scope>NUCLEOTIDE SEQUENCE</scope>
    <source>
        <strain evidence="2">Na p29</strain>
    </source>
</reference>
<feature type="transmembrane region" description="Helical" evidence="1">
    <location>
        <begin position="221"/>
        <end position="238"/>
    </location>
</feature>
<gene>
    <name evidence="2" type="ORF">OV079_01850</name>
</gene>
<keyword evidence="1" id="KW-0812">Transmembrane</keyword>
<dbReference type="Proteomes" id="UP001150924">
    <property type="component" value="Unassembled WGS sequence"/>
</dbReference>
<dbReference type="EMBL" id="JAPNKE010000002">
    <property type="protein sequence ID" value="MCY1004328.1"/>
    <property type="molecule type" value="Genomic_DNA"/>
</dbReference>
<sequence length="291" mass="30807">MAFRARWEEELVRTTLENCPAGRSWPRPRDTWDLVLAAIRAHAKAPADQPFRLVLVQGIALGATFLAGVRVGTVLLRLGLFLYWLPGNITAGVPFAELALTVAPLVLELVTYMLLGVAVLLRRRAGVGVGAVALVGIGLLATLRYSGPFDLRWALGMAVPGAVPFLVAAAATAATTAERALAVRPAFVGLALVSMAAAAWRLAALFVTATWHLSPGTVDRVSVAAAALLLAVCIAAGFADPRWLVALGLAVVSWNAREFIQTADPLAFLGTAVVVTVAWVHWRVLRRGRAA</sequence>
<comment type="caution">
    <text evidence="2">The sequence shown here is derived from an EMBL/GenBank/DDBJ whole genome shotgun (WGS) entry which is preliminary data.</text>
</comment>
<evidence type="ECO:0000313" key="2">
    <source>
        <dbReference type="EMBL" id="MCY1004328.1"/>
    </source>
</evidence>
<keyword evidence="1" id="KW-1133">Transmembrane helix</keyword>
<feature type="transmembrane region" description="Helical" evidence="1">
    <location>
        <begin position="153"/>
        <end position="174"/>
    </location>
</feature>
<feature type="transmembrane region" description="Helical" evidence="1">
    <location>
        <begin position="186"/>
        <end position="209"/>
    </location>
</feature>
<keyword evidence="3" id="KW-1185">Reference proteome</keyword>
<protein>
    <submittedName>
        <fullName evidence="2">Uncharacterized protein</fullName>
    </submittedName>
</protein>